<evidence type="ECO:0000313" key="1">
    <source>
        <dbReference type="WBParaSite" id="GPUH_0000429501-mRNA-1"/>
    </source>
</evidence>
<dbReference type="SUPFAM" id="SSF48403">
    <property type="entry name" value="Ankyrin repeat"/>
    <property type="match status" value="1"/>
</dbReference>
<accession>A0A183D6E7</accession>
<sequence>LKNRLLEFINHPDSRVVELLLTYGANIYECNEKGQSVFHRLGENRNQTLAVATATKLLQMRVVVMSFLNAEDYRSRTALQLACNKRNWSLAK</sequence>
<dbReference type="AlphaFoldDB" id="A0A183D6E7"/>
<dbReference type="Gene3D" id="1.25.40.20">
    <property type="entry name" value="Ankyrin repeat-containing domain"/>
    <property type="match status" value="1"/>
</dbReference>
<protein>
    <submittedName>
        <fullName evidence="1">ANK_REP_REGION domain-containing protein</fullName>
    </submittedName>
</protein>
<dbReference type="InterPro" id="IPR036770">
    <property type="entry name" value="Ankyrin_rpt-contain_sf"/>
</dbReference>
<reference evidence="1" key="1">
    <citation type="submission" date="2016-06" db="UniProtKB">
        <authorList>
            <consortium name="WormBaseParasite"/>
        </authorList>
    </citation>
    <scope>IDENTIFICATION</scope>
</reference>
<dbReference type="WBParaSite" id="GPUH_0000429501-mRNA-1">
    <property type="protein sequence ID" value="GPUH_0000429501-mRNA-1"/>
    <property type="gene ID" value="GPUH_0000429501"/>
</dbReference>
<proteinExistence type="predicted"/>
<organism evidence="1">
    <name type="scientific">Gongylonema pulchrum</name>
    <dbReference type="NCBI Taxonomy" id="637853"/>
    <lineage>
        <taxon>Eukaryota</taxon>
        <taxon>Metazoa</taxon>
        <taxon>Ecdysozoa</taxon>
        <taxon>Nematoda</taxon>
        <taxon>Chromadorea</taxon>
        <taxon>Rhabditida</taxon>
        <taxon>Spirurina</taxon>
        <taxon>Spiruromorpha</taxon>
        <taxon>Spiruroidea</taxon>
        <taxon>Gongylonematidae</taxon>
        <taxon>Gongylonema</taxon>
    </lineage>
</organism>
<name>A0A183D6E7_9BILA</name>